<reference evidence="4" key="1">
    <citation type="submission" date="2016-06" db="UniProtKB">
        <authorList>
            <consortium name="WormBaseParasite"/>
        </authorList>
    </citation>
    <scope>IDENTIFICATION</scope>
</reference>
<dbReference type="AlphaFoldDB" id="A0A183JN07"/>
<evidence type="ECO:0000256" key="1">
    <source>
        <dbReference type="SAM" id="MobiDB-lite"/>
    </source>
</evidence>
<sequence length="87" mass="9725">MDNGVKHEPVCYESKWIQPVSTNRPSPLIDSLNNTINSQLNEYYDPDQLLWSSNSFGAHSLPPSDDATAQGPGKIKCYSDSIDHEKM</sequence>
<dbReference type="STRING" id="6186.A0A183JN07"/>
<reference evidence="2 3" key="2">
    <citation type="submission" date="2018-11" db="EMBL/GenBank/DDBJ databases">
        <authorList>
            <consortium name="Pathogen Informatics"/>
        </authorList>
    </citation>
    <scope>NUCLEOTIDE SEQUENCE [LARGE SCALE GENOMIC DNA]</scope>
    <source>
        <strain evidence="2">Dakar</strain>
        <strain evidence="3">Dakar, Senegal</strain>
    </source>
</reference>
<dbReference type="WBParaSite" id="SCUD_0000409101-mRNA-1">
    <property type="protein sequence ID" value="SCUD_0000409101-mRNA-1"/>
    <property type="gene ID" value="SCUD_0000409101"/>
</dbReference>
<name>A0A183JN07_9TREM</name>
<feature type="region of interest" description="Disordered" evidence="1">
    <location>
        <begin position="61"/>
        <end position="87"/>
    </location>
</feature>
<evidence type="ECO:0000313" key="3">
    <source>
        <dbReference type="Proteomes" id="UP000279833"/>
    </source>
</evidence>
<evidence type="ECO:0000313" key="4">
    <source>
        <dbReference type="WBParaSite" id="SCUD_0000409101-mRNA-1"/>
    </source>
</evidence>
<evidence type="ECO:0000313" key="2">
    <source>
        <dbReference type="EMBL" id="VDO86499.1"/>
    </source>
</evidence>
<accession>A0A183JN07</accession>
<dbReference type="Proteomes" id="UP000279833">
    <property type="component" value="Unassembled WGS sequence"/>
</dbReference>
<gene>
    <name evidence="2" type="ORF">SCUD_LOCUS4092</name>
</gene>
<dbReference type="EMBL" id="UZAK01005081">
    <property type="protein sequence ID" value="VDO86499.1"/>
    <property type="molecule type" value="Genomic_DNA"/>
</dbReference>
<organism evidence="4">
    <name type="scientific">Schistosoma curassoni</name>
    <dbReference type="NCBI Taxonomy" id="6186"/>
    <lineage>
        <taxon>Eukaryota</taxon>
        <taxon>Metazoa</taxon>
        <taxon>Spiralia</taxon>
        <taxon>Lophotrochozoa</taxon>
        <taxon>Platyhelminthes</taxon>
        <taxon>Trematoda</taxon>
        <taxon>Digenea</taxon>
        <taxon>Strigeidida</taxon>
        <taxon>Schistosomatoidea</taxon>
        <taxon>Schistosomatidae</taxon>
        <taxon>Schistosoma</taxon>
    </lineage>
</organism>
<keyword evidence="3" id="KW-1185">Reference proteome</keyword>
<proteinExistence type="predicted"/>
<protein>
    <submittedName>
        <fullName evidence="4">Ovule protein</fullName>
    </submittedName>
</protein>